<evidence type="ECO:0000256" key="1">
    <source>
        <dbReference type="ARBA" id="ARBA00022630"/>
    </source>
</evidence>
<dbReference type="PANTHER" id="PTHR43656">
    <property type="entry name" value="BINDING OXIDOREDUCTASE, PUTATIVE (AFU_ORTHOLOGUE AFUA_2G08260)-RELATED"/>
    <property type="match status" value="1"/>
</dbReference>
<dbReference type="InterPro" id="IPR001155">
    <property type="entry name" value="OxRdtase_FMN_N"/>
</dbReference>
<comment type="caution">
    <text evidence="4">The sequence shown here is derived from an EMBL/GenBank/DDBJ whole genome shotgun (WGS) entry which is preliminary data.</text>
</comment>
<dbReference type="AlphaFoldDB" id="A0A418WB53"/>
<dbReference type="RefSeq" id="WP_119777812.1">
    <property type="nucleotide sequence ID" value="NZ_QYUK01000011.1"/>
</dbReference>
<dbReference type="EMBL" id="QYUK01000011">
    <property type="protein sequence ID" value="RJF87168.1"/>
    <property type="molecule type" value="Genomic_DNA"/>
</dbReference>
<reference evidence="4 5" key="1">
    <citation type="submission" date="2018-09" db="EMBL/GenBank/DDBJ databases">
        <authorList>
            <person name="Zhu H."/>
        </authorList>
    </citation>
    <scope>NUCLEOTIDE SEQUENCE [LARGE SCALE GENOMIC DNA]</scope>
    <source>
        <strain evidence="4 5">K1W22B-8</strain>
    </source>
</reference>
<keyword evidence="5" id="KW-1185">Reference proteome</keyword>
<dbReference type="InterPro" id="IPR051799">
    <property type="entry name" value="NADH_flavin_oxidoreductase"/>
</dbReference>
<dbReference type="Proteomes" id="UP000284605">
    <property type="component" value="Unassembled WGS sequence"/>
</dbReference>
<dbReference type="GO" id="GO:0016491">
    <property type="term" value="F:oxidoreductase activity"/>
    <property type="evidence" value="ECO:0007669"/>
    <property type="project" value="UniProtKB-KW"/>
</dbReference>
<evidence type="ECO:0000256" key="2">
    <source>
        <dbReference type="ARBA" id="ARBA00023002"/>
    </source>
</evidence>
<dbReference type="GO" id="GO:0010181">
    <property type="term" value="F:FMN binding"/>
    <property type="evidence" value="ECO:0007669"/>
    <property type="project" value="InterPro"/>
</dbReference>
<gene>
    <name evidence="4" type="ORF">D3874_09130</name>
</gene>
<dbReference type="Gene3D" id="3.20.20.70">
    <property type="entry name" value="Aldolase class I"/>
    <property type="match status" value="1"/>
</dbReference>
<dbReference type="PANTHER" id="PTHR43656:SF2">
    <property type="entry name" value="BINDING OXIDOREDUCTASE, PUTATIVE (AFU_ORTHOLOGUE AFUA_2G08260)-RELATED"/>
    <property type="match status" value="1"/>
</dbReference>
<keyword evidence="1" id="KW-0285">Flavoprotein</keyword>
<protein>
    <submittedName>
        <fullName evidence="4">NADH:flavin oxidoreductase</fullName>
    </submittedName>
</protein>
<dbReference type="CDD" id="cd02803">
    <property type="entry name" value="OYE_like_FMN_family"/>
    <property type="match status" value="1"/>
</dbReference>
<proteinExistence type="predicted"/>
<evidence type="ECO:0000313" key="4">
    <source>
        <dbReference type="EMBL" id="RJF87168.1"/>
    </source>
</evidence>
<accession>A0A418WB53</accession>
<keyword evidence="2" id="KW-0560">Oxidoreductase</keyword>
<dbReference type="SUPFAM" id="SSF51395">
    <property type="entry name" value="FMN-linked oxidoreductases"/>
    <property type="match status" value="1"/>
</dbReference>
<dbReference type="Pfam" id="PF00724">
    <property type="entry name" value="Oxidored_FMN"/>
    <property type="match status" value="1"/>
</dbReference>
<evidence type="ECO:0000313" key="5">
    <source>
        <dbReference type="Proteomes" id="UP000284605"/>
    </source>
</evidence>
<dbReference type="OrthoDB" id="9804454at2"/>
<name>A0A418WB53_9PROT</name>
<feature type="domain" description="NADH:flavin oxidoreductase/NADH oxidase N-terminal" evidence="3">
    <location>
        <begin position="12"/>
        <end position="261"/>
    </location>
</feature>
<evidence type="ECO:0000259" key="3">
    <source>
        <dbReference type="Pfam" id="PF00724"/>
    </source>
</evidence>
<sequence length="403" mass="42875">MATGTAPDMARVFEPVRLAGLTLRNRLKKAATFESRSPGGVPSVALADFHAGVAQGGTALTTVSYCAVSTDARTFANQMHMHEGISGELRRLSDAVHAHGGAIAGQLAHCGAFTRLRPVRSRRPKGASARLNDYGVLAGIPFADAMGSADFEALLADYARAARILVGVGFDALEIHMGHGYLLSQFISPATNKRRDDYGGSLANRMRLPLRALDAVRKAVGDQVPLIAKINLADGFKGGLETAEAVEACKLLAQGGIDAIEMSGGFVSKTPMYLFRGANPIDYVIKGEANPLFRAMLRLIGRRVFRSDPFTELFFLDQARRVRAAVDVPLIYLGGATSADGIARAINQEGFDLVSIGRALLHDPDFAQALRTNPGHVSPCNHCNACVGTIGQPEGTRCLLHTA</sequence>
<organism evidence="4 5">
    <name type="scientific">Oleomonas cavernae</name>
    <dbReference type="NCBI Taxonomy" id="2320859"/>
    <lineage>
        <taxon>Bacteria</taxon>
        <taxon>Pseudomonadati</taxon>
        <taxon>Pseudomonadota</taxon>
        <taxon>Alphaproteobacteria</taxon>
        <taxon>Acetobacterales</taxon>
        <taxon>Acetobacteraceae</taxon>
        <taxon>Oleomonas</taxon>
    </lineage>
</organism>
<dbReference type="InterPro" id="IPR013785">
    <property type="entry name" value="Aldolase_TIM"/>
</dbReference>